<feature type="region of interest" description="Disordered" evidence="1">
    <location>
        <begin position="56"/>
        <end position="106"/>
    </location>
</feature>
<keyword evidence="3" id="KW-1185">Reference proteome</keyword>
<reference evidence="2 3" key="1">
    <citation type="submission" date="2019-05" db="EMBL/GenBank/DDBJ databases">
        <title>Another draft genome of Portunus trituberculatus and its Hox gene families provides insights of decapod evolution.</title>
        <authorList>
            <person name="Jeong J.-H."/>
            <person name="Song I."/>
            <person name="Kim S."/>
            <person name="Choi T."/>
            <person name="Kim D."/>
            <person name="Ryu S."/>
            <person name="Kim W."/>
        </authorList>
    </citation>
    <scope>NUCLEOTIDE SEQUENCE [LARGE SCALE GENOMIC DNA]</scope>
    <source>
        <tissue evidence="2">Muscle</tissue>
    </source>
</reference>
<sequence>MWRVFFALPSPRWPPAGLTRPGEEGRQAGREEHQVAPGDWSRVYGELRIRFISAGQSERRGCCREEQSTLNLPPRHPKNDNGATGKGGAPSSSGSPDVAWQRTPDR</sequence>
<dbReference type="Proteomes" id="UP000324222">
    <property type="component" value="Unassembled WGS sequence"/>
</dbReference>
<evidence type="ECO:0000313" key="3">
    <source>
        <dbReference type="Proteomes" id="UP000324222"/>
    </source>
</evidence>
<comment type="caution">
    <text evidence="2">The sequence shown here is derived from an EMBL/GenBank/DDBJ whole genome shotgun (WGS) entry which is preliminary data.</text>
</comment>
<feature type="compositionally biased region" description="Basic and acidic residues" evidence="1">
    <location>
        <begin position="57"/>
        <end position="67"/>
    </location>
</feature>
<gene>
    <name evidence="2" type="ORF">E2C01_101188</name>
</gene>
<organism evidence="2 3">
    <name type="scientific">Portunus trituberculatus</name>
    <name type="common">Swimming crab</name>
    <name type="synonym">Neptunus trituberculatus</name>
    <dbReference type="NCBI Taxonomy" id="210409"/>
    <lineage>
        <taxon>Eukaryota</taxon>
        <taxon>Metazoa</taxon>
        <taxon>Ecdysozoa</taxon>
        <taxon>Arthropoda</taxon>
        <taxon>Crustacea</taxon>
        <taxon>Multicrustacea</taxon>
        <taxon>Malacostraca</taxon>
        <taxon>Eumalacostraca</taxon>
        <taxon>Eucarida</taxon>
        <taxon>Decapoda</taxon>
        <taxon>Pleocyemata</taxon>
        <taxon>Brachyura</taxon>
        <taxon>Eubrachyura</taxon>
        <taxon>Portunoidea</taxon>
        <taxon>Portunidae</taxon>
        <taxon>Portuninae</taxon>
        <taxon>Portunus</taxon>
    </lineage>
</organism>
<protein>
    <submittedName>
        <fullName evidence="2">Uncharacterized protein</fullName>
    </submittedName>
</protein>
<feature type="region of interest" description="Disordered" evidence="1">
    <location>
        <begin position="8"/>
        <end position="39"/>
    </location>
</feature>
<evidence type="ECO:0000256" key="1">
    <source>
        <dbReference type="SAM" id="MobiDB-lite"/>
    </source>
</evidence>
<feature type="compositionally biased region" description="Basic and acidic residues" evidence="1">
    <location>
        <begin position="21"/>
        <end position="34"/>
    </location>
</feature>
<accession>A0A5B7KF73</accession>
<dbReference type="AlphaFoldDB" id="A0A5B7KF73"/>
<name>A0A5B7KF73_PORTR</name>
<evidence type="ECO:0000313" key="2">
    <source>
        <dbReference type="EMBL" id="MPD05444.1"/>
    </source>
</evidence>
<proteinExistence type="predicted"/>
<dbReference type="EMBL" id="VSRR010146026">
    <property type="protein sequence ID" value="MPD05444.1"/>
    <property type="molecule type" value="Genomic_DNA"/>
</dbReference>